<dbReference type="RefSeq" id="WP_091401526.1">
    <property type="nucleotide sequence ID" value="NZ_FNQY01000043.1"/>
</dbReference>
<protein>
    <submittedName>
        <fullName evidence="2">Methyltransferase domain-containing protein</fullName>
    </submittedName>
</protein>
<gene>
    <name evidence="2" type="ORF">SAMN05192529_1434</name>
</gene>
<reference evidence="2 3" key="1">
    <citation type="submission" date="2016-10" db="EMBL/GenBank/DDBJ databases">
        <authorList>
            <person name="de Groot N.N."/>
        </authorList>
    </citation>
    <scope>NUCLEOTIDE SEQUENCE [LARGE SCALE GENOMIC DNA]</scope>
    <source>
        <strain evidence="2 3">Vu-144</strain>
    </source>
</reference>
<accession>A0A1H4D2X1</accession>
<name>A0A1H4D2X1_9BACT</name>
<dbReference type="STRING" id="551991.SAMN05192529_1434"/>
<evidence type="ECO:0000313" key="3">
    <source>
        <dbReference type="Proteomes" id="UP000199041"/>
    </source>
</evidence>
<evidence type="ECO:0000259" key="1">
    <source>
        <dbReference type="Pfam" id="PF08241"/>
    </source>
</evidence>
<dbReference type="SUPFAM" id="SSF53335">
    <property type="entry name" value="S-adenosyl-L-methionine-dependent methyltransferases"/>
    <property type="match status" value="1"/>
</dbReference>
<sequence>MFKLKLLIAKILPKKLLKVSKSNYRKFRGLVFNQIYKGKEVYCPCCNRNFSRFMPFKYEKGFNNDERFKYTFKNTTCPFCYSMPRHRIVCFYFNQIKGTLKQYSFPILMIGAEHAIELWLKQNNIPFTTADLYDKTADIELDIQQMPFQDKTWSLIICNHVLEHVPNFEKSMKELKRVLKDDGIIEISSPTDKTLSSMIEDTTTISHEERIQKFGQFDHMRIFGKDFNKQIENTGFLAELIKGDELPFNIGGVVGPANYDDNTIYICRKKIS</sequence>
<dbReference type="GO" id="GO:0032259">
    <property type="term" value="P:methylation"/>
    <property type="evidence" value="ECO:0007669"/>
    <property type="project" value="UniProtKB-KW"/>
</dbReference>
<keyword evidence="2" id="KW-0489">Methyltransferase</keyword>
<evidence type="ECO:0000313" key="2">
    <source>
        <dbReference type="EMBL" id="SEA66941.1"/>
    </source>
</evidence>
<keyword evidence="3" id="KW-1185">Reference proteome</keyword>
<dbReference type="Proteomes" id="UP000199041">
    <property type="component" value="Unassembled WGS sequence"/>
</dbReference>
<dbReference type="InterPro" id="IPR029063">
    <property type="entry name" value="SAM-dependent_MTases_sf"/>
</dbReference>
<organism evidence="2 3">
    <name type="scientific">Arachidicoccus rhizosphaerae</name>
    <dbReference type="NCBI Taxonomy" id="551991"/>
    <lineage>
        <taxon>Bacteria</taxon>
        <taxon>Pseudomonadati</taxon>
        <taxon>Bacteroidota</taxon>
        <taxon>Chitinophagia</taxon>
        <taxon>Chitinophagales</taxon>
        <taxon>Chitinophagaceae</taxon>
        <taxon>Arachidicoccus</taxon>
    </lineage>
</organism>
<dbReference type="AlphaFoldDB" id="A0A1H4D2X1"/>
<dbReference type="InterPro" id="IPR013216">
    <property type="entry name" value="Methyltransf_11"/>
</dbReference>
<dbReference type="GO" id="GO:0008757">
    <property type="term" value="F:S-adenosylmethionine-dependent methyltransferase activity"/>
    <property type="evidence" value="ECO:0007669"/>
    <property type="project" value="InterPro"/>
</dbReference>
<dbReference type="EMBL" id="FNQY01000043">
    <property type="protein sequence ID" value="SEA66941.1"/>
    <property type="molecule type" value="Genomic_DNA"/>
</dbReference>
<dbReference type="Gene3D" id="3.40.50.150">
    <property type="entry name" value="Vaccinia Virus protein VP39"/>
    <property type="match status" value="1"/>
</dbReference>
<dbReference type="Pfam" id="PF08241">
    <property type="entry name" value="Methyltransf_11"/>
    <property type="match status" value="1"/>
</dbReference>
<keyword evidence="2" id="KW-0808">Transferase</keyword>
<dbReference type="OrthoDB" id="3896938at2"/>
<feature type="domain" description="Methyltransferase type 11" evidence="1">
    <location>
        <begin position="139"/>
        <end position="185"/>
    </location>
</feature>
<proteinExistence type="predicted"/>